<name>A0A291GLZ9_9MICO</name>
<feature type="region of interest" description="Disordered" evidence="4">
    <location>
        <begin position="1"/>
        <end position="25"/>
    </location>
</feature>
<evidence type="ECO:0000256" key="4">
    <source>
        <dbReference type="SAM" id="MobiDB-lite"/>
    </source>
</evidence>
<dbReference type="Pfam" id="PF00392">
    <property type="entry name" value="GntR"/>
    <property type="match status" value="1"/>
</dbReference>
<dbReference type="AlphaFoldDB" id="A0A291GLZ9"/>
<dbReference type="OrthoDB" id="3192286at2"/>
<dbReference type="InterPro" id="IPR008920">
    <property type="entry name" value="TF_FadR/GntR_C"/>
</dbReference>
<dbReference type="CDD" id="cd07377">
    <property type="entry name" value="WHTH_GntR"/>
    <property type="match status" value="1"/>
</dbReference>
<dbReference type="SMART" id="SM00345">
    <property type="entry name" value="HTH_GNTR"/>
    <property type="match status" value="1"/>
</dbReference>
<protein>
    <recommendedName>
        <fullName evidence="5">HTH gntR-type domain-containing protein</fullName>
    </recommendedName>
</protein>
<evidence type="ECO:0000313" key="6">
    <source>
        <dbReference type="EMBL" id="ATG51533.1"/>
    </source>
</evidence>
<dbReference type="InterPro" id="IPR036388">
    <property type="entry name" value="WH-like_DNA-bd_sf"/>
</dbReference>
<dbReference type="SUPFAM" id="SSF48008">
    <property type="entry name" value="GntR ligand-binding domain-like"/>
    <property type="match status" value="1"/>
</dbReference>
<dbReference type="EMBL" id="CP023563">
    <property type="protein sequence ID" value="ATG51533.1"/>
    <property type="molecule type" value="Genomic_DNA"/>
</dbReference>
<dbReference type="GO" id="GO:0003700">
    <property type="term" value="F:DNA-binding transcription factor activity"/>
    <property type="evidence" value="ECO:0007669"/>
    <property type="project" value="InterPro"/>
</dbReference>
<dbReference type="PANTHER" id="PTHR43537:SF44">
    <property type="entry name" value="GNTR FAMILY REGULATORY PROTEIN"/>
    <property type="match status" value="1"/>
</dbReference>
<dbReference type="Gene3D" id="1.20.120.530">
    <property type="entry name" value="GntR ligand-binding domain-like"/>
    <property type="match status" value="1"/>
</dbReference>
<dbReference type="SMART" id="SM00895">
    <property type="entry name" value="FCD"/>
    <property type="match status" value="1"/>
</dbReference>
<evidence type="ECO:0000256" key="1">
    <source>
        <dbReference type="ARBA" id="ARBA00023015"/>
    </source>
</evidence>
<dbReference type="KEGG" id="brz:CFK38_08335"/>
<dbReference type="InterPro" id="IPR000524">
    <property type="entry name" value="Tscrpt_reg_HTH_GntR"/>
</dbReference>
<reference evidence="7" key="1">
    <citation type="submission" date="2017-09" db="EMBL/GenBank/DDBJ databases">
        <title>Brachybacterium sp. VM2412.</title>
        <authorList>
            <person name="Tak E.J."/>
            <person name="Bae J.-W."/>
        </authorList>
    </citation>
    <scope>NUCLEOTIDE SEQUENCE [LARGE SCALE GENOMIC DNA]</scope>
    <source>
        <strain evidence="7">VM2412</strain>
    </source>
</reference>
<evidence type="ECO:0000256" key="2">
    <source>
        <dbReference type="ARBA" id="ARBA00023125"/>
    </source>
</evidence>
<evidence type="ECO:0000313" key="7">
    <source>
        <dbReference type="Proteomes" id="UP000218165"/>
    </source>
</evidence>
<gene>
    <name evidence="6" type="ORF">CFK38_08335</name>
</gene>
<keyword evidence="3" id="KW-0804">Transcription</keyword>
<dbReference type="Pfam" id="PF07729">
    <property type="entry name" value="FCD"/>
    <property type="match status" value="1"/>
</dbReference>
<keyword evidence="2" id="KW-0238">DNA-binding</keyword>
<sequence>MEDLDATARKHLSAPAAEDAHGTLERDSLADRARDAVLGLIDQEGLSAGDPLPSTGALAERFGVSRTVVREALSALAALGIIAVSNGRSATVRPLDSSLVQFYLARAIGESRGNSFTALMDLRGPLEVRAARRAADGFAGDGAEPSGARQRLEDLRSRLDAALQNSALYPQLDLQLHQEIALLSGNRALHGLLEAVSIPLFRAMQDVRAERDLHGLVGEEHTDHLRIIDAILAGDPDTASAVMEHHMHAVQSFTTAP</sequence>
<dbReference type="PRINTS" id="PR00035">
    <property type="entry name" value="HTHGNTR"/>
</dbReference>
<keyword evidence="1" id="KW-0805">Transcription regulation</keyword>
<feature type="domain" description="HTH gntR-type" evidence="5">
    <location>
        <begin position="27"/>
        <end position="95"/>
    </location>
</feature>
<dbReference type="GO" id="GO:0003677">
    <property type="term" value="F:DNA binding"/>
    <property type="evidence" value="ECO:0007669"/>
    <property type="project" value="UniProtKB-KW"/>
</dbReference>
<proteinExistence type="predicted"/>
<dbReference type="InterPro" id="IPR036390">
    <property type="entry name" value="WH_DNA-bd_sf"/>
</dbReference>
<dbReference type="InterPro" id="IPR011711">
    <property type="entry name" value="GntR_C"/>
</dbReference>
<organism evidence="6 7">
    <name type="scientific">Brachybacterium vulturis</name>
    <dbReference type="NCBI Taxonomy" id="2017484"/>
    <lineage>
        <taxon>Bacteria</taxon>
        <taxon>Bacillati</taxon>
        <taxon>Actinomycetota</taxon>
        <taxon>Actinomycetes</taxon>
        <taxon>Micrococcales</taxon>
        <taxon>Dermabacteraceae</taxon>
        <taxon>Brachybacterium</taxon>
    </lineage>
</organism>
<dbReference type="Gene3D" id="1.10.10.10">
    <property type="entry name" value="Winged helix-like DNA-binding domain superfamily/Winged helix DNA-binding domain"/>
    <property type="match status" value="1"/>
</dbReference>
<evidence type="ECO:0000256" key="3">
    <source>
        <dbReference type="ARBA" id="ARBA00023163"/>
    </source>
</evidence>
<dbReference type="RefSeq" id="WP_096802658.1">
    <property type="nucleotide sequence ID" value="NZ_CP023563.1"/>
</dbReference>
<dbReference type="SUPFAM" id="SSF46785">
    <property type="entry name" value="Winged helix' DNA-binding domain"/>
    <property type="match status" value="1"/>
</dbReference>
<accession>A0A291GLZ9</accession>
<dbReference type="PANTHER" id="PTHR43537">
    <property type="entry name" value="TRANSCRIPTIONAL REGULATOR, GNTR FAMILY"/>
    <property type="match status" value="1"/>
</dbReference>
<dbReference type="PROSITE" id="PS50949">
    <property type="entry name" value="HTH_GNTR"/>
    <property type="match status" value="1"/>
</dbReference>
<keyword evidence="7" id="KW-1185">Reference proteome</keyword>
<evidence type="ECO:0000259" key="5">
    <source>
        <dbReference type="PROSITE" id="PS50949"/>
    </source>
</evidence>
<dbReference type="Proteomes" id="UP000218165">
    <property type="component" value="Chromosome"/>
</dbReference>